<evidence type="ECO:0000256" key="1">
    <source>
        <dbReference type="SAM" id="MobiDB-lite"/>
    </source>
</evidence>
<evidence type="ECO:0000313" key="4">
    <source>
        <dbReference type="Proteomes" id="UP001140091"/>
    </source>
</evidence>
<comment type="caution">
    <text evidence="3">The sequence shown here is derived from an EMBL/GenBank/DDBJ whole genome shotgun (WGS) entry which is preliminary data.</text>
</comment>
<dbReference type="PANTHER" id="PTHR12205">
    <property type="entry name" value="CENTROMERE/KINETOCHORE PROTEIN ZW10"/>
    <property type="match status" value="1"/>
</dbReference>
<feature type="compositionally biased region" description="Acidic residues" evidence="1">
    <location>
        <begin position="402"/>
        <end position="414"/>
    </location>
</feature>
<dbReference type="GO" id="GO:0007094">
    <property type="term" value="P:mitotic spindle assembly checkpoint signaling"/>
    <property type="evidence" value="ECO:0007669"/>
    <property type="project" value="TreeGrafter"/>
</dbReference>
<protein>
    <recommendedName>
        <fullName evidence="2">ZW10 C-terminal helical domain-containing protein</fullName>
    </recommendedName>
</protein>
<organism evidence="3 4">
    <name type="scientific">Candolleomyces eurysporus</name>
    <dbReference type="NCBI Taxonomy" id="2828524"/>
    <lineage>
        <taxon>Eukaryota</taxon>
        <taxon>Fungi</taxon>
        <taxon>Dikarya</taxon>
        <taxon>Basidiomycota</taxon>
        <taxon>Agaricomycotina</taxon>
        <taxon>Agaricomycetes</taxon>
        <taxon>Agaricomycetidae</taxon>
        <taxon>Agaricales</taxon>
        <taxon>Agaricineae</taxon>
        <taxon>Psathyrellaceae</taxon>
        <taxon>Candolleomyces</taxon>
    </lineage>
</organism>
<accession>A0A9W8JHF1</accession>
<feature type="non-terminal residue" evidence="3">
    <location>
        <position position="772"/>
    </location>
</feature>
<evidence type="ECO:0000259" key="2">
    <source>
        <dbReference type="Pfam" id="PF22766"/>
    </source>
</evidence>
<gene>
    <name evidence="3" type="ORF">H1R20_g2253</name>
</gene>
<dbReference type="GO" id="GO:1990423">
    <property type="term" value="C:RZZ complex"/>
    <property type="evidence" value="ECO:0007669"/>
    <property type="project" value="TreeGrafter"/>
</dbReference>
<keyword evidence="4" id="KW-1185">Reference proteome</keyword>
<dbReference type="Gene3D" id="1.10.357.150">
    <property type="match status" value="1"/>
</dbReference>
<dbReference type="PANTHER" id="PTHR12205:SF0">
    <property type="entry name" value="CENTROMERE_KINETOCHORE PROTEIN ZW10 HOMOLOG"/>
    <property type="match status" value="1"/>
</dbReference>
<sequence>MSLVQFGKLPEAVAASIDLDGLVGSSPEALQQAVIMKDMKRKVQALKSNIEGQLLDALSRSVIIQPTAMTIQLQVQVRDTEAMVTLDQILASLSSVALGDYLSILKRDFVANFVDRVLQQPYSLKLDDSLTQHSLTLVPSPPSSEQRIARLENLSSIFDFVAQYLFPRLPSPHASPFLRSLSKPVVTSTLNLYLIPQLPSSFGLLPPFLELVQACVDFEARYVVNLLDNESPAHTLKDWSDGLSGHYERQRRTAILARSRELLVEKIDLTATFQVDVERPLDSSYPIAVNGAEDEEDAWGFEDESSLNTSQTDSWGFDDDAEPEPEDQPQAVEVKEPVNVEPINGTSEEQIDTDNAWGWNDDENADEETQTEEVPPPQEEPPIEEPSWDDDPWADPPSQEETPTDETTWDDDPWSDPSPADIEPVPVPPPKPATTPTPKAATRLERLASKNKKQANETYRVTSKTKQIVRFVEDVVAESKQFAASNLFTKSSKSPTSTSTSTPGSTLIQCSSSVLDLYQALCPVRFEKDLSTIEGGLQFSNDCLYLSDSVDKIEREASHHPQLKERLGECRNDLKILGDSWFEDAVNRECLQGDRILVDGTQRFTLTGDQERYDECEEAINKVVRNIKDLARRIKPIPTKTKYYQAIGRLVDAALSRVLHDIIALHDIPELESTRLAELCRIFNSLEGLFSEDPAQSSFVVAYVPSWLKFSYLSELLEASMADLSYLFEQGALVDFEIRELVNLVRALFADTQLRTNTINRLHEGHPVPTSA</sequence>
<evidence type="ECO:0000313" key="3">
    <source>
        <dbReference type="EMBL" id="KAJ2934846.1"/>
    </source>
</evidence>
<name>A0A9W8JHF1_9AGAR</name>
<proteinExistence type="predicted"/>
<feature type="region of interest" description="Disordered" evidence="1">
    <location>
        <begin position="301"/>
        <end position="442"/>
    </location>
</feature>
<dbReference type="OrthoDB" id="534815at2759"/>
<dbReference type="EMBL" id="JANBPK010000709">
    <property type="protein sequence ID" value="KAJ2934846.1"/>
    <property type="molecule type" value="Genomic_DNA"/>
</dbReference>
<feature type="compositionally biased region" description="Acidic residues" evidence="1">
    <location>
        <begin position="381"/>
        <end position="393"/>
    </location>
</feature>
<feature type="compositionally biased region" description="Pro residues" evidence="1">
    <location>
        <begin position="425"/>
        <end position="435"/>
    </location>
</feature>
<dbReference type="Proteomes" id="UP001140091">
    <property type="component" value="Unassembled WGS sequence"/>
</dbReference>
<dbReference type="GO" id="GO:0005737">
    <property type="term" value="C:cytoplasm"/>
    <property type="evidence" value="ECO:0007669"/>
    <property type="project" value="GOC"/>
</dbReference>
<dbReference type="InterPro" id="IPR046362">
    <property type="entry name" value="Zw10/DSL1_C_sf"/>
</dbReference>
<dbReference type="GO" id="GO:0006888">
    <property type="term" value="P:endoplasmic reticulum to Golgi vesicle-mediated transport"/>
    <property type="evidence" value="ECO:0007669"/>
    <property type="project" value="TreeGrafter"/>
</dbReference>
<feature type="compositionally biased region" description="Acidic residues" evidence="1">
    <location>
        <begin position="316"/>
        <end position="327"/>
    </location>
</feature>
<dbReference type="AlphaFoldDB" id="A0A9W8JHF1"/>
<feature type="domain" description="ZW10 C-terminal helical" evidence="2">
    <location>
        <begin position="619"/>
        <end position="762"/>
    </location>
</feature>
<dbReference type="Pfam" id="PF22766">
    <property type="entry name" value="ZW10_C2"/>
    <property type="match status" value="1"/>
</dbReference>
<feature type="compositionally biased region" description="Acidic residues" evidence="1">
    <location>
        <begin position="360"/>
        <end position="371"/>
    </location>
</feature>
<reference evidence="3" key="1">
    <citation type="submission" date="2022-06" db="EMBL/GenBank/DDBJ databases">
        <title>Genome Sequence of Candolleomyces eurysporus.</title>
        <authorList>
            <person name="Buettner E."/>
        </authorList>
    </citation>
    <scope>NUCLEOTIDE SEQUENCE</scope>
    <source>
        <strain evidence="3">VTCC 930004</strain>
    </source>
</reference>
<dbReference type="InterPro" id="IPR055148">
    <property type="entry name" value="ZW10_C_2"/>
</dbReference>